<evidence type="ECO:0000256" key="1">
    <source>
        <dbReference type="SAM" id="Phobius"/>
    </source>
</evidence>
<dbReference type="Proteomes" id="UP000553034">
    <property type="component" value="Unassembled WGS sequence"/>
</dbReference>
<proteinExistence type="predicted"/>
<comment type="caution">
    <text evidence="2">The sequence shown here is derived from an EMBL/GenBank/DDBJ whole genome shotgun (WGS) entry which is preliminary data.</text>
</comment>
<gene>
    <name evidence="2" type="ORF">GGR32_000981</name>
</gene>
<evidence type="ECO:0000313" key="3">
    <source>
        <dbReference type="Proteomes" id="UP000553034"/>
    </source>
</evidence>
<dbReference type="RefSeq" id="WP_183477029.1">
    <property type="nucleotide sequence ID" value="NZ_JACIFO010000003.1"/>
</dbReference>
<sequence>MLQNSIHYGMHFLVIIGIAYLYDKKHWKKAYLILLATMLVDADHLLASPIFDPERCSINFHVLHSYWAWSIYTLIAIFSKNYWIRLIAIGLSFHMLTDTVDCWLQNL</sequence>
<dbReference type="AlphaFoldDB" id="A0A840ENR1"/>
<feature type="transmembrane region" description="Helical" evidence="1">
    <location>
        <begin position="66"/>
        <end position="84"/>
    </location>
</feature>
<keyword evidence="1" id="KW-0472">Membrane</keyword>
<organism evidence="2 3">
    <name type="scientific">Mesonia hippocampi</name>
    <dbReference type="NCBI Taxonomy" id="1628250"/>
    <lineage>
        <taxon>Bacteria</taxon>
        <taxon>Pseudomonadati</taxon>
        <taxon>Bacteroidota</taxon>
        <taxon>Flavobacteriia</taxon>
        <taxon>Flavobacteriales</taxon>
        <taxon>Flavobacteriaceae</taxon>
        <taxon>Mesonia</taxon>
    </lineage>
</organism>
<dbReference type="EMBL" id="JACIFO010000003">
    <property type="protein sequence ID" value="MBB4118701.1"/>
    <property type="molecule type" value="Genomic_DNA"/>
</dbReference>
<protein>
    <recommendedName>
        <fullName evidence="4">Transmembrane protein 267</fullName>
    </recommendedName>
</protein>
<evidence type="ECO:0000313" key="2">
    <source>
        <dbReference type="EMBL" id="MBB4118701.1"/>
    </source>
</evidence>
<keyword evidence="3" id="KW-1185">Reference proteome</keyword>
<dbReference type="Pfam" id="PF19617">
    <property type="entry name" value="DUF6122"/>
    <property type="match status" value="1"/>
</dbReference>
<dbReference type="InterPro" id="IPR046125">
    <property type="entry name" value="DUF6122"/>
</dbReference>
<feature type="transmembrane region" description="Helical" evidence="1">
    <location>
        <begin position="6"/>
        <end position="23"/>
    </location>
</feature>
<evidence type="ECO:0008006" key="4">
    <source>
        <dbReference type="Google" id="ProtNLM"/>
    </source>
</evidence>
<keyword evidence="1" id="KW-1133">Transmembrane helix</keyword>
<name>A0A840ENR1_9FLAO</name>
<feature type="transmembrane region" description="Helical" evidence="1">
    <location>
        <begin position="30"/>
        <end position="51"/>
    </location>
</feature>
<keyword evidence="1" id="KW-0812">Transmembrane</keyword>
<reference evidence="2 3" key="1">
    <citation type="submission" date="2020-08" db="EMBL/GenBank/DDBJ databases">
        <title>Genomic Encyclopedia of Type Strains, Phase IV (KMG-IV): sequencing the most valuable type-strain genomes for metagenomic binning, comparative biology and taxonomic classification.</title>
        <authorList>
            <person name="Goeker M."/>
        </authorList>
    </citation>
    <scope>NUCLEOTIDE SEQUENCE [LARGE SCALE GENOMIC DNA]</scope>
    <source>
        <strain evidence="2 3">DSM 29568</strain>
    </source>
</reference>
<accession>A0A840ENR1</accession>